<dbReference type="AlphaFoldDB" id="A0A3N4HR06"/>
<name>A0A3N4HR06_ASCIM</name>
<feature type="compositionally biased region" description="Polar residues" evidence="1">
    <location>
        <begin position="29"/>
        <end position="53"/>
    </location>
</feature>
<organism evidence="2 3">
    <name type="scientific">Ascobolus immersus RN42</name>
    <dbReference type="NCBI Taxonomy" id="1160509"/>
    <lineage>
        <taxon>Eukaryota</taxon>
        <taxon>Fungi</taxon>
        <taxon>Dikarya</taxon>
        <taxon>Ascomycota</taxon>
        <taxon>Pezizomycotina</taxon>
        <taxon>Pezizomycetes</taxon>
        <taxon>Pezizales</taxon>
        <taxon>Ascobolaceae</taxon>
        <taxon>Ascobolus</taxon>
    </lineage>
</organism>
<sequence length="388" mass="43634">MPPQRTRRAHSEIPSASGPLRQSPRLHGSQPNGHGSSVSIQQPPSNGSIESRATISNPSTSLPTSTSSFNTPTNHHDALTEKMTSLINIFSSVAERLQASQSASLNPAAPAVAHITANIAPNPSSSTSTFPADTEDLAILNDPRIRPLKARYPRLDIKTVKQIMESKFRPENILRLRASNFTSIKDRDTHSSGSLILGGHRFETQQPDVKLEEYHSLLVLLQPFLVYCQCLVRFAPPALQLDLSEALWDYMFLLIDLNKLHTWDSVRDFHIAFHYTRLDDVYDAEGWRKRDMHLEFTHLRKRDEAAPSRRPTSQPQPLAYCIRWNRGDFCQLPCKYTHRCSSCNSPLHTAKDCRRFTTQNSNHEPLGNHSRTQSSHSNQATSGSSSRQ</sequence>
<dbReference type="Proteomes" id="UP000275078">
    <property type="component" value="Unassembled WGS sequence"/>
</dbReference>
<reference evidence="2 3" key="1">
    <citation type="journal article" date="2018" name="Nat. Ecol. Evol.">
        <title>Pezizomycetes genomes reveal the molecular basis of ectomycorrhizal truffle lifestyle.</title>
        <authorList>
            <person name="Murat C."/>
            <person name="Payen T."/>
            <person name="Noel B."/>
            <person name="Kuo A."/>
            <person name="Morin E."/>
            <person name="Chen J."/>
            <person name="Kohler A."/>
            <person name="Krizsan K."/>
            <person name="Balestrini R."/>
            <person name="Da Silva C."/>
            <person name="Montanini B."/>
            <person name="Hainaut M."/>
            <person name="Levati E."/>
            <person name="Barry K.W."/>
            <person name="Belfiori B."/>
            <person name="Cichocki N."/>
            <person name="Clum A."/>
            <person name="Dockter R.B."/>
            <person name="Fauchery L."/>
            <person name="Guy J."/>
            <person name="Iotti M."/>
            <person name="Le Tacon F."/>
            <person name="Lindquist E.A."/>
            <person name="Lipzen A."/>
            <person name="Malagnac F."/>
            <person name="Mello A."/>
            <person name="Molinier V."/>
            <person name="Miyauchi S."/>
            <person name="Poulain J."/>
            <person name="Riccioni C."/>
            <person name="Rubini A."/>
            <person name="Sitrit Y."/>
            <person name="Splivallo R."/>
            <person name="Traeger S."/>
            <person name="Wang M."/>
            <person name="Zifcakova L."/>
            <person name="Wipf D."/>
            <person name="Zambonelli A."/>
            <person name="Paolocci F."/>
            <person name="Nowrousian M."/>
            <person name="Ottonello S."/>
            <person name="Baldrian P."/>
            <person name="Spatafora J.W."/>
            <person name="Henrissat B."/>
            <person name="Nagy L.G."/>
            <person name="Aury J.M."/>
            <person name="Wincker P."/>
            <person name="Grigoriev I.V."/>
            <person name="Bonfante P."/>
            <person name="Martin F.M."/>
        </authorList>
    </citation>
    <scope>NUCLEOTIDE SEQUENCE [LARGE SCALE GENOMIC DNA]</scope>
    <source>
        <strain evidence="2 3">RN42</strain>
    </source>
</reference>
<proteinExistence type="predicted"/>
<feature type="region of interest" description="Disordered" evidence="1">
    <location>
        <begin position="1"/>
        <end position="76"/>
    </location>
</feature>
<evidence type="ECO:0000256" key="1">
    <source>
        <dbReference type="SAM" id="MobiDB-lite"/>
    </source>
</evidence>
<feature type="region of interest" description="Disordered" evidence="1">
    <location>
        <begin position="360"/>
        <end position="388"/>
    </location>
</feature>
<keyword evidence="3" id="KW-1185">Reference proteome</keyword>
<feature type="compositionally biased region" description="Low complexity" evidence="1">
    <location>
        <begin position="54"/>
        <end position="73"/>
    </location>
</feature>
<protein>
    <submittedName>
        <fullName evidence="2">Uncharacterized protein</fullName>
    </submittedName>
</protein>
<accession>A0A3N4HR06</accession>
<gene>
    <name evidence="2" type="ORF">BJ508DRAFT_332135</name>
</gene>
<evidence type="ECO:0000313" key="3">
    <source>
        <dbReference type="Proteomes" id="UP000275078"/>
    </source>
</evidence>
<dbReference type="OrthoDB" id="5425163at2759"/>
<evidence type="ECO:0000313" key="2">
    <source>
        <dbReference type="EMBL" id="RPA75416.1"/>
    </source>
</evidence>
<dbReference type="EMBL" id="ML119764">
    <property type="protein sequence ID" value="RPA75416.1"/>
    <property type="molecule type" value="Genomic_DNA"/>
</dbReference>